<dbReference type="SUPFAM" id="SSF49464">
    <property type="entry name" value="Carboxypeptidase regulatory domain-like"/>
    <property type="match status" value="1"/>
</dbReference>
<dbReference type="AlphaFoldDB" id="A0AAW9SAB0"/>
<keyword evidence="2" id="KW-1185">Reference proteome</keyword>
<keyword evidence="1" id="KW-0378">Hydrolase</keyword>
<dbReference type="EMBL" id="JBDKWZ010000013">
    <property type="protein sequence ID" value="MEN7550372.1"/>
    <property type="molecule type" value="Genomic_DNA"/>
</dbReference>
<dbReference type="Proteomes" id="UP001403385">
    <property type="component" value="Unassembled WGS sequence"/>
</dbReference>
<comment type="caution">
    <text evidence="1">The sequence shown here is derived from an EMBL/GenBank/DDBJ whole genome shotgun (WGS) entry which is preliminary data.</text>
</comment>
<accession>A0AAW9SAB0</accession>
<name>A0AAW9SAB0_9BACT</name>
<dbReference type="Pfam" id="PF13715">
    <property type="entry name" value="CarbopepD_reg_2"/>
    <property type="match status" value="1"/>
</dbReference>
<proteinExistence type="predicted"/>
<keyword evidence="1" id="KW-0645">Protease</keyword>
<reference evidence="1 2" key="1">
    <citation type="submission" date="2024-04" db="EMBL/GenBank/DDBJ databases">
        <title>Novel genus in family Flammeovirgaceae.</title>
        <authorList>
            <person name="Nguyen T.H."/>
            <person name="Vuong T.Q."/>
            <person name="Le H."/>
            <person name="Kim S.-G."/>
        </authorList>
    </citation>
    <scope>NUCLEOTIDE SEQUENCE [LARGE SCALE GENOMIC DNA]</scope>
    <source>
        <strain evidence="1 2">JCM 23209</strain>
    </source>
</reference>
<evidence type="ECO:0000313" key="2">
    <source>
        <dbReference type="Proteomes" id="UP001403385"/>
    </source>
</evidence>
<sequence length="416" mass="48526">MIRLVCAILFLNFTFWIFPSRLLAQSRYIKGKVIDHLTEQALPYSHISIQHSSIGTVSNAEGEFVLRVPAHQLQDSLLISSLGYQSYSSPLSTLIGKQLLIRLQTATILLKEVTVQPDRALEILREALGKIPLNYAQEARLHTGFYRETIRENEAYSSFVEAVLQVYKASYRQSSHDFVKIMKGRKHPFTETPDSLQLPKLTGGPHVGIFLDLVKRKKNFLQRKYFRYYQYSVLSLTEMDGRPVYEIGFTPKRVHPKAQYTGKIYIDTLDQAFVQVKYQLTPAGLQVNNRTSISNSFVYQLMGLSMRWRAKQYQVDYHKIDGKWHLYYAGVKGALQLKFQKEERNRLLMVHADYLTTKHSLENVQPFRYDETLKMQDVFVEEIGSYEPDFWEEYNTIRQIENLEKILRLQKKETAN</sequence>
<organism evidence="1 2">
    <name type="scientific">Rapidithrix thailandica</name>
    <dbReference type="NCBI Taxonomy" id="413964"/>
    <lineage>
        <taxon>Bacteria</taxon>
        <taxon>Pseudomonadati</taxon>
        <taxon>Bacteroidota</taxon>
        <taxon>Cytophagia</taxon>
        <taxon>Cytophagales</taxon>
        <taxon>Flammeovirgaceae</taxon>
        <taxon>Rapidithrix</taxon>
    </lineage>
</organism>
<keyword evidence="1" id="KW-0121">Carboxypeptidase</keyword>
<dbReference type="GO" id="GO:0004180">
    <property type="term" value="F:carboxypeptidase activity"/>
    <property type="evidence" value="ECO:0007669"/>
    <property type="project" value="UniProtKB-KW"/>
</dbReference>
<protein>
    <submittedName>
        <fullName evidence="1">Carboxypeptidase-like regulatory domain-containing protein</fullName>
    </submittedName>
</protein>
<evidence type="ECO:0000313" key="1">
    <source>
        <dbReference type="EMBL" id="MEN7550372.1"/>
    </source>
</evidence>
<gene>
    <name evidence="1" type="ORF">AAG747_20810</name>
</gene>
<dbReference type="InterPro" id="IPR008969">
    <property type="entry name" value="CarboxyPept-like_regulatory"/>
</dbReference>
<dbReference type="RefSeq" id="WP_346823153.1">
    <property type="nucleotide sequence ID" value="NZ_JBDKWZ010000013.1"/>
</dbReference>